<dbReference type="GO" id="GO:0008270">
    <property type="term" value="F:zinc ion binding"/>
    <property type="evidence" value="ECO:0007669"/>
    <property type="project" value="UniProtKB-KW"/>
</dbReference>
<keyword evidence="1" id="KW-0479">Metal-binding</keyword>
<evidence type="ECO:0000259" key="2">
    <source>
        <dbReference type="PROSITE" id="PS50157"/>
    </source>
</evidence>
<evidence type="ECO:0000313" key="4">
    <source>
        <dbReference type="Proteomes" id="UP001162156"/>
    </source>
</evidence>
<comment type="caution">
    <text evidence="3">The sequence shown here is derived from an EMBL/GenBank/DDBJ whole genome shotgun (WGS) entry which is preliminary data.</text>
</comment>
<protein>
    <recommendedName>
        <fullName evidence="2">C2H2-type domain-containing protein</fullName>
    </recommendedName>
</protein>
<dbReference type="Proteomes" id="UP001162156">
    <property type="component" value="Unassembled WGS sequence"/>
</dbReference>
<keyword evidence="4" id="KW-1185">Reference proteome</keyword>
<dbReference type="EMBL" id="JANEYF010001923">
    <property type="protein sequence ID" value="KAJ8954334.1"/>
    <property type="molecule type" value="Genomic_DNA"/>
</dbReference>
<evidence type="ECO:0000313" key="3">
    <source>
        <dbReference type="EMBL" id="KAJ8954334.1"/>
    </source>
</evidence>
<evidence type="ECO:0000256" key="1">
    <source>
        <dbReference type="PROSITE-ProRule" id="PRU00042"/>
    </source>
</evidence>
<proteinExistence type="predicted"/>
<sequence>MSNLMCHKLKAHQRAEKPKYVCQICGKCFPKRMGLRHHEQYSHGMLNQSITMPQIPEKLNYMNAIIVDPIKTEAMRLAIESNQTPFALLRPLTGIPVLVRVLPAGDKQMLVPASAEDLKKHSHISITPKTGNIVEKEIIEKQNGKNMGSTVQIKIPVVATVIQQSEQGGQMSMAVVSPGPNGELVDQSGICNSQHDNFVYSSTLTGNESTSGYVEIEFLDEHGRRIGEEEFQQDLQREYNILIDLFIQNKP</sequence>
<keyword evidence="1" id="KW-0862">Zinc</keyword>
<dbReference type="InterPro" id="IPR013087">
    <property type="entry name" value="Znf_C2H2_type"/>
</dbReference>
<keyword evidence="1" id="KW-0863">Zinc-finger</keyword>
<dbReference type="AlphaFoldDB" id="A0AAV8YTW0"/>
<gene>
    <name evidence="3" type="ORF">NQ314_007117</name>
</gene>
<feature type="domain" description="C2H2-type" evidence="2">
    <location>
        <begin position="20"/>
        <end position="43"/>
    </location>
</feature>
<dbReference type="PROSITE" id="PS50157">
    <property type="entry name" value="ZINC_FINGER_C2H2_2"/>
    <property type="match status" value="1"/>
</dbReference>
<dbReference type="PROSITE" id="PS00028">
    <property type="entry name" value="ZINC_FINGER_C2H2_1"/>
    <property type="match status" value="1"/>
</dbReference>
<accession>A0AAV8YTW0</accession>
<dbReference type="SMART" id="SM00355">
    <property type="entry name" value="ZnF_C2H2"/>
    <property type="match status" value="1"/>
</dbReference>
<reference evidence="3" key="1">
    <citation type="journal article" date="2023" name="Insect Mol. Biol.">
        <title>Genome sequencing provides insights into the evolution of gene families encoding plant cell wall-degrading enzymes in longhorned beetles.</title>
        <authorList>
            <person name="Shin N.R."/>
            <person name="Okamura Y."/>
            <person name="Kirsch R."/>
            <person name="Pauchet Y."/>
        </authorList>
    </citation>
    <scope>NUCLEOTIDE SEQUENCE</scope>
    <source>
        <strain evidence="3">RBIC_L_NR</strain>
    </source>
</reference>
<name>A0AAV8YTW0_9CUCU</name>
<organism evidence="3 4">
    <name type="scientific">Rhamnusium bicolor</name>
    <dbReference type="NCBI Taxonomy" id="1586634"/>
    <lineage>
        <taxon>Eukaryota</taxon>
        <taxon>Metazoa</taxon>
        <taxon>Ecdysozoa</taxon>
        <taxon>Arthropoda</taxon>
        <taxon>Hexapoda</taxon>
        <taxon>Insecta</taxon>
        <taxon>Pterygota</taxon>
        <taxon>Neoptera</taxon>
        <taxon>Endopterygota</taxon>
        <taxon>Coleoptera</taxon>
        <taxon>Polyphaga</taxon>
        <taxon>Cucujiformia</taxon>
        <taxon>Chrysomeloidea</taxon>
        <taxon>Cerambycidae</taxon>
        <taxon>Lepturinae</taxon>
        <taxon>Rhagiini</taxon>
        <taxon>Rhamnusium</taxon>
    </lineage>
</organism>